<comment type="similarity">
    <text evidence="2 8">Belongs to the nitroreductase family.</text>
</comment>
<evidence type="ECO:0000256" key="7">
    <source>
        <dbReference type="ARBA" id="ARBA00023027"/>
    </source>
</evidence>
<evidence type="ECO:0000256" key="4">
    <source>
        <dbReference type="ARBA" id="ARBA00022643"/>
    </source>
</evidence>
<gene>
    <name evidence="10" type="ORF">ACFSKK_19040</name>
</gene>
<keyword evidence="4 8" id="KW-0288">FMN</keyword>
<dbReference type="PANTHER" id="PTHR43821">
    <property type="entry name" value="NAD(P)H NITROREDUCTASE YDJA-RELATED"/>
    <property type="match status" value="1"/>
</dbReference>
<dbReference type="EC" id="1.-.-.-" evidence="8"/>
<evidence type="ECO:0000256" key="3">
    <source>
        <dbReference type="ARBA" id="ARBA00022630"/>
    </source>
</evidence>
<dbReference type="SUPFAM" id="SSF55469">
    <property type="entry name" value="FMN-dependent nitroreductase-like"/>
    <property type="match status" value="1"/>
</dbReference>
<dbReference type="EMBL" id="JBHUIK010000005">
    <property type="protein sequence ID" value="MFD2215783.1"/>
    <property type="molecule type" value="Genomic_DNA"/>
</dbReference>
<evidence type="ECO:0000256" key="2">
    <source>
        <dbReference type="ARBA" id="ARBA00007118"/>
    </source>
</evidence>
<accession>A0ABW5C4E1</accession>
<comment type="cofactor">
    <cofactor evidence="1 8">
        <name>FMN</name>
        <dbReference type="ChEBI" id="CHEBI:58210"/>
    </cofactor>
</comment>
<dbReference type="PANTHER" id="PTHR43821:SF1">
    <property type="entry name" value="NAD(P)H NITROREDUCTASE YDJA-RELATED"/>
    <property type="match status" value="1"/>
</dbReference>
<evidence type="ECO:0000259" key="9">
    <source>
        <dbReference type="Pfam" id="PF00881"/>
    </source>
</evidence>
<name>A0ABW5C4E1_9BACI</name>
<dbReference type="Gene3D" id="3.40.109.10">
    <property type="entry name" value="NADH Oxidase"/>
    <property type="match status" value="1"/>
</dbReference>
<proteinExistence type="inferred from homology"/>
<feature type="domain" description="Nitroreductase" evidence="9">
    <location>
        <begin position="7"/>
        <end position="169"/>
    </location>
</feature>
<dbReference type="PIRSF" id="PIRSF000232">
    <property type="entry name" value="YdjA"/>
    <property type="match status" value="1"/>
</dbReference>
<dbReference type="Proteomes" id="UP001597318">
    <property type="component" value="Unassembled WGS sequence"/>
</dbReference>
<evidence type="ECO:0000256" key="6">
    <source>
        <dbReference type="ARBA" id="ARBA00023002"/>
    </source>
</evidence>
<protein>
    <recommendedName>
        <fullName evidence="8">Putative NAD(P)H nitroreductase</fullName>
        <ecNumber evidence="8">1.-.-.-</ecNumber>
    </recommendedName>
</protein>
<organism evidence="10 11">
    <name type="scientific">Metabacillus endolithicus</name>
    <dbReference type="NCBI Taxonomy" id="1535204"/>
    <lineage>
        <taxon>Bacteria</taxon>
        <taxon>Bacillati</taxon>
        <taxon>Bacillota</taxon>
        <taxon>Bacilli</taxon>
        <taxon>Bacillales</taxon>
        <taxon>Bacillaceae</taxon>
        <taxon>Metabacillus</taxon>
    </lineage>
</organism>
<keyword evidence="7 8" id="KW-0520">NAD</keyword>
<keyword evidence="6 8" id="KW-0560">Oxidoreductase</keyword>
<dbReference type="InterPro" id="IPR000415">
    <property type="entry name" value="Nitroreductase-like"/>
</dbReference>
<keyword evidence="3 8" id="KW-0285">Flavoprotein</keyword>
<evidence type="ECO:0000256" key="1">
    <source>
        <dbReference type="ARBA" id="ARBA00001917"/>
    </source>
</evidence>
<dbReference type="InterPro" id="IPR026021">
    <property type="entry name" value="YdjA-like"/>
</dbReference>
<sequence>MDVLSAIATRRSIGKVKEDPVPSELIHQILEAGTWAPSHFRTEPWRFFVLTGDARKALGKTLASLVVKTLEDPNSEESQKRLEREEKKPLRAPVIIAVAVEPTTANKRVMMKEEVAAVCAAVQNMLLAAHALGLGAIWRTGESCYSNEVKELFTLSSESEMVGLLYIGYPDMKEMTGKRQTISEVTTWLENEEDFA</sequence>
<evidence type="ECO:0000256" key="8">
    <source>
        <dbReference type="PIRNR" id="PIRNR000232"/>
    </source>
</evidence>
<keyword evidence="5 8" id="KW-0521">NADP</keyword>
<dbReference type="CDD" id="cd02135">
    <property type="entry name" value="YdjA-like"/>
    <property type="match status" value="1"/>
</dbReference>
<dbReference type="InterPro" id="IPR052530">
    <property type="entry name" value="NAD(P)H_nitroreductase"/>
</dbReference>
<evidence type="ECO:0000313" key="11">
    <source>
        <dbReference type="Proteomes" id="UP001597318"/>
    </source>
</evidence>
<keyword evidence="11" id="KW-1185">Reference proteome</keyword>
<reference evidence="11" key="1">
    <citation type="journal article" date="2019" name="Int. J. Syst. Evol. Microbiol.">
        <title>The Global Catalogue of Microorganisms (GCM) 10K type strain sequencing project: providing services to taxonomists for standard genome sequencing and annotation.</title>
        <authorList>
            <consortium name="The Broad Institute Genomics Platform"/>
            <consortium name="The Broad Institute Genome Sequencing Center for Infectious Disease"/>
            <person name="Wu L."/>
            <person name="Ma J."/>
        </authorList>
    </citation>
    <scope>NUCLEOTIDE SEQUENCE [LARGE SCALE GENOMIC DNA]</scope>
    <source>
        <strain evidence="11">CGMCC 1.15474</strain>
    </source>
</reference>
<evidence type="ECO:0000256" key="5">
    <source>
        <dbReference type="ARBA" id="ARBA00022857"/>
    </source>
</evidence>
<dbReference type="Pfam" id="PF00881">
    <property type="entry name" value="Nitroreductase"/>
    <property type="match status" value="1"/>
</dbReference>
<dbReference type="InterPro" id="IPR029479">
    <property type="entry name" value="Nitroreductase"/>
</dbReference>
<evidence type="ECO:0000313" key="10">
    <source>
        <dbReference type="EMBL" id="MFD2215783.1"/>
    </source>
</evidence>
<comment type="caution">
    <text evidence="10">The sequence shown here is derived from an EMBL/GenBank/DDBJ whole genome shotgun (WGS) entry which is preliminary data.</text>
</comment>
<dbReference type="RefSeq" id="WP_379052890.1">
    <property type="nucleotide sequence ID" value="NZ_JBHUIK010000005.1"/>
</dbReference>